<reference evidence="1" key="1">
    <citation type="submission" date="2020-10" db="EMBL/GenBank/DDBJ databases">
        <title>Ca. Dormibacterota MAGs.</title>
        <authorList>
            <person name="Montgomery K."/>
        </authorList>
    </citation>
    <scope>NUCLEOTIDE SEQUENCE [LARGE SCALE GENOMIC DNA]</scope>
    <source>
        <strain evidence="1">SC8812_S17_10</strain>
    </source>
</reference>
<gene>
    <name evidence="1" type="ORF">JF922_17940</name>
</gene>
<dbReference type="Proteomes" id="UP000612893">
    <property type="component" value="Unassembled WGS sequence"/>
</dbReference>
<dbReference type="SUPFAM" id="SSF141694">
    <property type="entry name" value="AF2212/PG0164-like"/>
    <property type="match status" value="1"/>
</dbReference>
<sequence>MTRDRDFKDLVRTRMAKTGESYAAARAQLTKPSRGETFESGTAEDGSAVYRMYTKLQTPEKGWSGLAIPSDLLGTRARLWLRGTLQGHPFWVAAQPMGDGNYWVTVNRQMRAEMGLAGDEEVEAVFAAAGGPPPLTVPEELEHALESRPDARALFERMSHNHRKEYINWVREAKRPETRSRRAADAMDRIMASGGRTGI</sequence>
<comment type="caution">
    <text evidence="1">The sequence shown here is derived from an EMBL/GenBank/DDBJ whole genome shotgun (WGS) entry which is preliminary data.</text>
</comment>
<protein>
    <submittedName>
        <fullName evidence="1">DUF1905 domain-containing protein</fullName>
    </submittedName>
</protein>
<evidence type="ECO:0000313" key="2">
    <source>
        <dbReference type="Proteomes" id="UP000612893"/>
    </source>
</evidence>
<dbReference type="InterPro" id="IPR015018">
    <property type="entry name" value="DUF1905"/>
</dbReference>
<dbReference type="RefSeq" id="WP_338203603.1">
    <property type="nucleotide sequence ID" value="NZ_JAEKNR010000178.1"/>
</dbReference>
<organism evidence="1 2">
    <name type="scientific">Candidatus Nephthysia bennettiae</name>
    <dbReference type="NCBI Taxonomy" id="3127016"/>
    <lineage>
        <taxon>Bacteria</taxon>
        <taxon>Bacillati</taxon>
        <taxon>Candidatus Dormiibacterota</taxon>
        <taxon>Candidatus Dormibacteria</taxon>
        <taxon>Candidatus Dormibacterales</taxon>
        <taxon>Candidatus Dormibacteraceae</taxon>
        <taxon>Candidatus Nephthysia</taxon>
    </lineage>
</organism>
<dbReference type="Pfam" id="PF08922">
    <property type="entry name" value="DUF1905"/>
    <property type="match status" value="1"/>
</dbReference>
<accession>A0A934N472</accession>
<dbReference type="InterPro" id="IPR037079">
    <property type="entry name" value="AF2212/PG0164-like_sf"/>
</dbReference>
<dbReference type="AlphaFoldDB" id="A0A934N472"/>
<dbReference type="EMBL" id="JAEKNR010000178">
    <property type="protein sequence ID" value="MBJ7599945.1"/>
    <property type="molecule type" value="Genomic_DNA"/>
</dbReference>
<evidence type="ECO:0000313" key="1">
    <source>
        <dbReference type="EMBL" id="MBJ7599945.1"/>
    </source>
</evidence>
<keyword evidence="2" id="KW-1185">Reference proteome</keyword>
<dbReference type="Gene3D" id="2.40.30.100">
    <property type="entry name" value="AF2212/PG0164-like"/>
    <property type="match status" value="1"/>
</dbReference>
<dbReference type="Pfam" id="PF13376">
    <property type="entry name" value="OmdA"/>
    <property type="match status" value="1"/>
</dbReference>
<name>A0A934N472_9BACT</name>
<proteinExistence type="predicted"/>